<accession>A0AAW1NS99</accession>
<name>A0AAW1NS99_9CHLO</name>
<evidence type="ECO:0000259" key="2">
    <source>
        <dbReference type="Pfam" id="PF01266"/>
    </source>
</evidence>
<dbReference type="InterPro" id="IPR006076">
    <property type="entry name" value="FAD-dep_OxRdtase"/>
</dbReference>
<dbReference type="Gene3D" id="3.30.9.10">
    <property type="entry name" value="D-Amino Acid Oxidase, subunit A, domain 2"/>
    <property type="match status" value="1"/>
</dbReference>
<dbReference type="Gene3D" id="3.50.50.60">
    <property type="entry name" value="FAD/NAD(P)-binding domain"/>
    <property type="match status" value="1"/>
</dbReference>
<sequence length="441" mass="47433">MLVTQQRLARPKLKRALRGVRKLYKGSIRSFSCDQVAKVALSTTVQAGGSSPAARALPKPALCVRASMDSAKASAAPKKSVAVIGAGIIGASIAKNLSSQNCDVTVLEIHSKPAQEATGKSWAWLNANRKEPAHYKELNARSMREWQKLPGLAEFPGTLYLGDQRDNDPRYPSQKLTQAEALERQPGLSAEAAAGGAVLYAQEGFASAPDATEAFLREAQSNGAHVHYSQEAIDFTTDADNQLTGVRTAHQEYPADVVVLASGIKTPALASKLGVQVPLENKPGTVNILSGKLPPLLKHILVTDEAFLMQRKDGRVLISFYKGVHANPSALNVPEEPSPEQFAKVGKEALEQALLIFPELKQASEAPQVIVGRYPYPVDAMPILGPTKAHPNLYIATMHSGATLGPIVGQLVAQEISQGLQLEDLDPYRPHRDFGDLSHLY</sequence>
<dbReference type="SUPFAM" id="SSF51905">
    <property type="entry name" value="FAD/NAD(P)-binding domain"/>
    <property type="match status" value="1"/>
</dbReference>
<dbReference type="EMBL" id="JALJOQ010000157">
    <property type="protein sequence ID" value="KAK9792940.1"/>
    <property type="molecule type" value="Genomic_DNA"/>
</dbReference>
<keyword evidence="4" id="KW-1185">Reference proteome</keyword>
<comment type="caution">
    <text evidence="3">The sequence shown here is derived from an EMBL/GenBank/DDBJ whole genome shotgun (WGS) entry which is preliminary data.</text>
</comment>
<evidence type="ECO:0000256" key="1">
    <source>
        <dbReference type="ARBA" id="ARBA00023002"/>
    </source>
</evidence>
<dbReference type="PANTHER" id="PTHR13847:SF289">
    <property type="entry name" value="GLYCINE OXIDASE"/>
    <property type="match status" value="1"/>
</dbReference>
<dbReference type="GO" id="GO:0005737">
    <property type="term" value="C:cytoplasm"/>
    <property type="evidence" value="ECO:0007669"/>
    <property type="project" value="TreeGrafter"/>
</dbReference>
<dbReference type="Pfam" id="PF01266">
    <property type="entry name" value="DAO"/>
    <property type="match status" value="1"/>
</dbReference>
<dbReference type="InterPro" id="IPR036188">
    <property type="entry name" value="FAD/NAD-bd_sf"/>
</dbReference>
<dbReference type="GO" id="GO:0016491">
    <property type="term" value="F:oxidoreductase activity"/>
    <property type="evidence" value="ECO:0007669"/>
    <property type="project" value="UniProtKB-KW"/>
</dbReference>
<organism evidence="3 4">
    <name type="scientific">Symbiochloris irregularis</name>
    <dbReference type="NCBI Taxonomy" id="706552"/>
    <lineage>
        <taxon>Eukaryota</taxon>
        <taxon>Viridiplantae</taxon>
        <taxon>Chlorophyta</taxon>
        <taxon>core chlorophytes</taxon>
        <taxon>Trebouxiophyceae</taxon>
        <taxon>Trebouxiales</taxon>
        <taxon>Trebouxiaceae</taxon>
        <taxon>Symbiochloris</taxon>
    </lineage>
</organism>
<gene>
    <name evidence="3" type="ORF">WJX73_000671</name>
</gene>
<dbReference type="PANTHER" id="PTHR13847">
    <property type="entry name" value="SARCOSINE DEHYDROGENASE-RELATED"/>
    <property type="match status" value="1"/>
</dbReference>
<evidence type="ECO:0000313" key="4">
    <source>
        <dbReference type="Proteomes" id="UP001465755"/>
    </source>
</evidence>
<keyword evidence="1" id="KW-0560">Oxidoreductase</keyword>
<feature type="domain" description="FAD dependent oxidoreductase" evidence="2">
    <location>
        <begin position="81"/>
        <end position="414"/>
    </location>
</feature>
<dbReference type="AlphaFoldDB" id="A0AAW1NS99"/>
<evidence type="ECO:0000313" key="3">
    <source>
        <dbReference type="EMBL" id="KAK9792940.1"/>
    </source>
</evidence>
<dbReference type="Proteomes" id="UP001465755">
    <property type="component" value="Unassembled WGS sequence"/>
</dbReference>
<protein>
    <recommendedName>
        <fullName evidence="2">FAD dependent oxidoreductase domain-containing protein</fullName>
    </recommendedName>
</protein>
<reference evidence="3 4" key="1">
    <citation type="journal article" date="2024" name="Nat. Commun.">
        <title>Phylogenomics reveals the evolutionary origins of lichenization in chlorophyte algae.</title>
        <authorList>
            <person name="Puginier C."/>
            <person name="Libourel C."/>
            <person name="Otte J."/>
            <person name="Skaloud P."/>
            <person name="Haon M."/>
            <person name="Grisel S."/>
            <person name="Petersen M."/>
            <person name="Berrin J.G."/>
            <person name="Delaux P.M."/>
            <person name="Dal Grande F."/>
            <person name="Keller J."/>
        </authorList>
    </citation>
    <scope>NUCLEOTIDE SEQUENCE [LARGE SCALE GENOMIC DNA]</scope>
    <source>
        <strain evidence="3 4">SAG 2036</strain>
    </source>
</reference>
<proteinExistence type="predicted"/>